<proteinExistence type="predicted"/>
<dbReference type="PANTHER" id="PTHR32301:SF6">
    <property type="entry name" value="GOLVESIN-RELATED"/>
    <property type="match status" value="1"/>
</dbReference>
<name>X6LXR2_RETFI</name>
<feature type="non-terminal residue" evidence="3">
    <location>
        <position position="516"/>
    </location>
</feature>
<feature type="compositionally biased region" description="Low complexity" evidence="1">
    <location>
        <begin position="138"/>
        <end position="168"/>
    </location>
</feature>
<keyword evidence="4" id="KW-1185">Reference proteome</keyword>
<feature type="compositionally biased region" description="Low complexity" evidence="1">
    <location>
        <begin position="331"/>
        <end position="351"/>
    </location>
</feature>
<feature type="region of interest" description="Disordered" evidence="1">
    <location>
        <begin position="138"/>
        <end position="193"/>
    </location>
</feature>
<evidence type="ECO:0000313" key="3">
    <source>
        <dbReference type="EMBL" id="ETO05922.1"/>
    </source>
</evidence>
<accession>X6LXR2</accession>
<evidence type="ECO:0000256" key="1">
    <source>
        <dbReference type="SAM" id="MobiDB-lite"/>
    </source>
</evidence>
<feature type="region of interest" description="Disordered" evidence="1">
    <location>
        <begin position="331"/>
        <end position="364"/>
    </location>
</feature>
<keyword evidence="2" id="KW-1133">Transmembrane helix</keyword>
<keyword evidence="2" id="KW-0472">Membrane</keyword>
<keyword evidence="2" id="KW-0812">Transmembrane</keyword>
<comment type="caution">
    <text evidence="3">The sequence shown here is derived from an EMBL/GenBank/DDBJ whole genome shotgun (WGS) entry which is preliminary data.</text>
</comment>
<sequence>FSRAYSSSSLPPIPNNGQQLHSKMASVQELFTDTDKFTYDTDVNSLTANIDIEKLTSGSNTEPLAGGSAQIIDYDHMDDISLSSLSVQNDPFLQSFVSIHSVSANHNHSNNATISTFGGSHSTNDNNTAAATTASTSAITNSNNNNNNNNNNNDNNNNNNNSNNNNKNNNDHIDSKSEDDDDDGGIGSLFDDPDLLKELPPINTSLLNQFHHSSSHASPSPANQGVFICLFVYLFVCVCCCLHFILQLTWNQNTGSVSTPASSVVNADTTKKPSTEMAHIVVSPQHETVSPRIVVTTVDNERKEINTIILPSTASSSASDGGLIRDNIQPQLQKQSEPQSQLQSQSQPQSMLEEEKTYEDEKKIKATEETGRLVSTFEGLKSIDTTRLTQEDIEQYKEELQQKKLVSTFAGLKSIDALSTSELEAHKAEILHNTKESHTPVHLNEEEKARINSAKEKFNHQSGTAFLFMQDAELLKRQENQHQLEEAAKVSNFHGLESTAVLRTTVDSKEQQQVAD</sequence>
<organism evidence="3 4">
    <name type="scientific">Reticulomyxa filosa</name>
    <dbReference type="NCBI Taxonomy" id="46433"/>
    <lineage>
        <taxon>Eukaryota</taxon>
        <taxon>Sar</taxon>
        <taxon>Rhizaria</taxon>
        <taxon>Retaria</taxon>
        <taxon>Foraminifera</taxon>
        <taxon>Monothalamids</taxon>
        <taxon>Reticulomyxidae</taxon>
        <taxon>Reticulomyxa</taxon>
    </lineage>
</organism>
<evidence type="ECO:0000256" key="2">
    <source>
        <dbReference type="SAM" id="Phobius"/>
    </source>
</evidence>
<feature type="transmembrane region" description="Helical" evidence="2">
    <location>
        <begin position="225"/>
        <end position="246"/>
    </location>
</feature>
<dbReference type="InterPro" id="IPR053259">
    <property type="entry name" value="Golvesin-related_Golgi"/>
</dbReference>
<dbReference type="EMBL" id="ASPP01027657">
    <property type="protein sequence ID" value="ETO05922.1"/>
    <property type="molecule type" value="Genomic_DNA"/>
</dbReference>
<evidence type="ECO:0000313" key="4">
    <source>
        <dbReference type="Proteomes" id="UP000023152"/>
    </source>
</evidence>
<dbReference type="PANTHER" id="PTHR32301">
    <property type="entry name" value="COUNTIN RECEPTOR CNR3-RELATED"/>
    <property type="match status" value="1"/>
</dbReference>
<reference evidence="3 4" key="1">
    <citation type="journal article" date="2013" name="Curr. Biol.">
        <title>The Genome of the Foraminiferan Reticulomyxa filosa.</title>
        <authorList>
            <person name="Glockner G."/>
            <person name="Hulsmann N."/>
            <person name="Schleicher M."/>
            <person name="Noegel A.A."/>
            <person name="Eichinger L."/>
            <person name="Gallinger C."/>
            <person name="Pawlowski J."/>
            <person name="Sierra R."/>
            <person name="Euteneuer U."/>
            <person name="Pillet L."/>
            <person name="Moustafa A."/>
            <person name="Platzer M."/>
            <person name="Groth M."/>
            <person name="Szafranski K."/>
            <person name="Schliwa M."/>
        </authorList>
    </citation>
    <scope>NUCLEOTIDE SEQUENCE [LARGE SCALE GENOMIC DNA]</scope>
</reference>
<feature type="non-terminal residue" evidence="3">
    <location>
        <position position="1"/>
    </location>
</feature>
<gene>
    <name evidence="3" type="ORF">RFI_31474</name>
</gene>
<feature type="compositionally biased region" description="Basic and acidic residues" evidence="1">
    <location>
        <begin position="353"/>
        <end position="364"/>
    </location>
</feature>
<dbReference type="AlphaFoldDB" id="X6LXR2"/>
<protein>
    <submittedName>
        <fullName evidence="3">Uncharacterized protein</fullName>
    </submittedName>
</protein>
<dbReference type="Proteomes" id="UP000023152">
    <property type="component" value="Unassembled WGS sequence"/>
</dbReference>